<reference evidence="2" key="1">
    <citation type="submission" date="2018-10" db="EMBL/GenBank/DDBJ databases">
        <title>Effector identification in a new, highly contiguous assembly of the strawberry crown rot pathogen Phytophthora cactorum.</title>
        <authorList>
            <person name="Armitage A.D."/>
            <person name="Nellist C.F."/>
            <person name="Bates H."/>
            <person name="Vickerstaff R.J."/>
            <person name="Harrison R.J."/>
        </authorList>
    </citation>
    <scope>NUCLEOTIDE SEQUENCE</scope>
    <source>
        <strain evidence="2">P415</strain>
    </source>
</reference>
<dbReference type="Proteomes" id="UP000697107">
    <property type="component" value="Unassembled WGS sequence"/>
</dbReference>
<dbReference type="VEuPathDB" id="FungiDB:PC110_g11712"/>
<accession>A0A8T1F2W6</accession>
<gene>
    <name evidence="2" type="ORF">PC118_g20387</name>
</gene>
<comment type="caution">
    <text evidence="2">The sequence shown here is derived from an EMBL/GenBank/DDBJ whole genome shotgun (WGS) entry which is preliminary data.</text>
</comment>
<evidence type="ECO:0000313" key="2">
    <source>
        <dbReference type="EMBL" id="KAG2964316.1"/>
    </source>
</evidence>
<name>A0A8T1F2W6_9STRA</name>
<dbReference type="AlphaFoldDB" id="A0A8T1F2W6"/>
<dbReference type="EMBL" id="RCML01001225">
    <property type="protein sequence ID" value="KAG2964316.1"/>
    <property type="molecule type" value="Genomic_DNA"/>
</dbReference>
<protein>
    <submittedName>
        <fullName evidence="2">Uncharacterized protein</fullName>
    </submittedName>
</protein>
<proteinExistence type="predicted"/>
<sequence>MVEKHSRPNECTRASTFARESAELARARLARRSVRNLPPQVQMPPQATYHKPTITKKQRVLDAYRSGRADGLAVPENNDINHPMAYHIAARDSVEVKPRGDHLAGVPQFSLPLPLAWADTVHQAAPSTKKDQEGSGVAVLRKLTVPVARKCANSRSGVS</sequence>
<evidence type="ECO:0000256" key="1">
    <source>
        <dbReference type="SAM" id="MobiDB-lite"/>
    </source>
</evidence>
<feature type="region of interest" description="Disordered" evidence="1">
    <location>
        <begin position="31"/>
        <end position="52"/>
    </location>
</feature>
<evidence type="ECO:0000313" key="3">
    <source>
        <dbReference type="Proteomes" id="UP000697107"/>
    </source>
</evidence>
<organism evidence="2 3">
    <name type="scientific">Phytophthora cactorum</name>
    <dbReference type="NCBI Taxonomy" id="29920"/>
    <lineage>
        <taxon>Eukaryota</taxon>
        <taxon>Sar</taxon>
        <taxon>Stramenopiles</taxon>
        <taxon>Oomycota</taxon>
        <taxon>Peronosporomycetes</taxon>
        <taxon>Peronosporales</taxon>
        <taxon>Peronosporaceae</taxon>
        <taxon>Phytophthora</taxon>
    </lineage>
</organism>